<dbReference type="Pfam" id="PF13489">
    <property type="entry name" value="Methyltransf_23"/>
    <property type="match status" value="1"/>
</dbReference>
<evidence type="ECO:0000313" key="2">
    <source>
        <dbReference type="RefSeq" id="XP_006814693.1"/>
    </source>
</evidence>
<name>A0ABM0M3V2_SACKO</name>
<dbReference type="GeneID" id="102801665"/>
<dbReference type="Proteomes" id="UP000694865">
    <property type="component" value="Unplaced"/>
</dbReference>
<dbReference type="SUPFAM" id="SSF53335">
    <property type="entry name" value="S-adenosyl-L-methionine-dependent methyltransferases"/>
    <property type="match status" value="1"/>
</dbReference>
<accession>A0ABM0M3V2</accession>
<gene>
    <name evidence="2" type="primary">LOC102801665</name>
</gene>
<organism evidence="1 2">
    <name type="scientific">Saccoglossus kowalevskii</name>
    <name type="common">Acorn worm</name>
    <dbReference type="NCBI Taxonomy" id="10224"/>
    <lineage>
        <taxon>Eukaryota</taxon>
        <taxon>Metazoa</taxon>
        <taxon>Hemichordata</taxon>
        <taxon>Enteropneusta</taxon>
        <taxon>Harrimaniidae</taxon>
        <taxon>Saccoglossus</taxon>
    </lineage>
</organism>
<dbReference type="RefSeq" id="XP_006814693.1">
    <property type="nucleotide sequence ID" value="XM_006814630.1"/>
</dbReference>
<reference evidence="2" key="1">
    <citation type="submission" date="2025-08" db="UniProtKB">
        <authorList>
            <consortium name="RefSeq"/>
        </authorList>
    </citation>
    <scope>IDENTIFICATION</scope>
    <source>
        <tissue evidence="2">Testes</tissue>
    </source>
</reference>
<proteinExistence type="predicted"/>
<evidence type="ECO:0000313" key="1">
    <source>
        <dbReference type="Proteomes" id="UP000694865"/>
    </source>
</evidence>
<dbReference type="Gene3D" id="3.40.50.150">
    <property type="entry name" value="Vaccinia Virus protein VP39"/>
    <property type="match status" value="1"/>
</dbReference>
<keyword evidence="1" id="KW-1185">Reference proteome</keyword>
<sequence>MSYKTSIYEDVNYYFKCFNIFLAKAKCEGADMWNRQWAGLLAQFQFNADEEIRMLTIGAGAGYRECLIIQHLLKRHSSIHITVVEPAQKPIDEFKIKAAKITKEFPGVSFEWHIQTFENYQKDHRVSDDVRDGSFHLVFAGHSLYYMDDWQYALDGMYSHVQSGGILVVTVIRGQAGAGRLAKMYRKLEGCSLNLQTSDDVKHQLKKTNSEQMIDQNMYREDAYDISDVFDESSVVGNLLLDFLIQRRDFRMSAPHGHLEKVLQFLRENSVQENGKYWFYSDEEDVVAKK</sequence>
<protein>
    <submittedName>
        <fullName evidence="2">Histamine N-methyltransferase-like</fullName>
    </submittedName>
</protein>
<dbReference type="InterPro" id="IPR029063">
    <property type="entry name" value="SAM-dependent_MTases_sf"/>
</dbReference>